<dbReference type="PANTHER" id="PTHR14359:SF6">
    <property type="entry name" value="PHOSPHOPANTOTHENOYLCYSTEINE DECARBOXYLASE"/>
    <property type="match status" value="1"/>
</dbReference>
<dbReference type="PANTHER" id="PTHR14359">
    <property type="entry name" value="HOMO-OLIGOMERIC FLAVIN CONTAINING CYS DECARBOXYLASE FAMILY"/>
    <property type="match status" value="1"/>
</dbReference>
<comment type="similarity">
    <text evidence="2">Belongs to the HFCD (homooligomeric flavin containing Cys decarboxylase) superfamily.</text>
</comment>
<dbReference type="SUPFAM" id="SSF52507">
    <property type="entry name" value="Homo-oligomeric flavin-containing Cys decarboxylases, HFCD"/>
    <property type="match status" value="1"/>
</dbReference>
<keyword evidence="4" id="KW-1185">Reference proteome</keyword>
<evidence type="ECO:0000259" key="3">
    <source>
        <dbReference type="Pfam" id="PF02441"/>
    </source>
</evidence>
<proteinExistence type="inferred from homology"/>
<dbReference type="GO" id="GO:0010181">
    <property type="term" value="F:FMN binding"/>
    <property type="evidence" value="ECO:0007669"/>
    <property type="project" value="TreeGrafter"/>
</dbReference>
<evidence type="ECO:0000256" key="2">
    <source>
        <dbReference type="ARBA" id="ARBA00038350"/>
    </source>
</evidence>
<dbReference type="Gene3D" id="3.40.50.1950">
    <property type="entry name" value="Flavin prenyltransferase-like"/>
    <property type="match status" value="1"/>
</dbReference>
<name>A0A914UKT3_9BILA</name>
<dbReference type="GO" id="GO:0015937">
    <property type="term" value="P:coenzyme A biosynthetic process"/>
    <property type="evidence" value="ECO:0007669"/>
    <property type="project" value="UniProtKB-KW"/>
</dbReference>
<dbReference type="WBParaSite" id="PSAMB.scaffold1065size36429.g10725.t1">
    <property type="protein sequence ID" value="PSAMB.scaffold1065size36429.g10725.t1"/>
    <property type="gene ID" value="PSAMB.scaffold1065size36429.g10725"/>
</dbReference>
<organism evidence="4 5">
    <name type="scientific">Plectus sambesii</name>
    <dbReference type="NCBI Taxonomy" id="2011161"/>
    <lineage>
        <taxon>Eukaryota</taxon>
        <taxon>Metazoa</taxon>
        <taxon>Ecdysozoa</taxon>
        <taxon>Nematoda</taxon>
        <taxon>Chromadorea</taxon>
        <taxon>Plectida</taxon>
        <taxon>Plectina</taxon>
        <taxon>Plectoidea</taxon>
        <taxon>Plectidae</taxon>
        <taxon>Plectus</taxon>
    </lineage>
</organism>
<accession>A0A914UKT3</accession>
<evidence type="ECO:0000256" key="1">
    <source>
        <dbReference type="ARBA" id="ARBA00022993"/>
    </source>
</evidence>
<dbReference type="Proteomes" id="UP000887566">
    <property type="component" value="Unplaced"/>
</dbReference>
<protein>
    <submittedName>
        <fullName evidence="5">Flavoprotein domain-containing protein</fullName>
    </submittedName>
</protein>
<evidence type="ECO:0000313" key="4">
    <source>
        <dbReference type="Proteomes" id="UP000887566"/>
    </source>
</evidence>
<feature type="domain" description="Flavoprotein" evidence="3">
    <location>
        <begin position="10"/>
        <end position="133"/>
    </location>
</feature>
<dbReference type="Pfam" id="PF02441">
    <property type="entry name" value="Flavoprotein"/>
    <property type="match status" value="1"/>
</dbReference>
<keyword evidence="1" id="KW-0173">Coenzyme A biosynthesis</keyword>
<evidence type="ECO:0000313" key="5">
    <source>
        <dbReference type="WBParaSite" id="PSAMB.scaffold1065size36429.g10725.t1"/>
    </source>
</evidence>
<dbReference type="InterPro" id="IPR003382">
    <property type="entry name" value="Flavoprotein"/>
</dbReference>
<sequence>FRQAPANRLIIRIVTTKAAKHFFDASQLELPVYDDADEWSMWGGRGDPVLHIELRKWADAMLIAPLDANSLAKIATGLCDNLLTSVVRAWDPRKTLYFAPAMNTYMWENPLTYKHMETLKGLLGFREIPPVEKELICGDKGYGAMAPPAMIASIIASDVKNKFAFLSVS</sequence>
<dbReference type="GO" id="GO:0071513">
    <property type="term" value="C:phosphopantothenoylcysteine decarboxylase complex"/>
    <property type="evidence" value="ECO:0007669"/>
    <property type="project" value="TreeGrafter"/>
</dbReference>
<reference evidence="5" key="1">
    <citation type="submission" date="2022-11" db="UniProtKB">
        <authorList>
            <consortium name="WormBaseParasite"/>
        </authorList>
    </citation>
    <scope>IDENTIFICATION</scope>
</reference>
<dbReference type="InterPro" id="IPR036551">
    <property type="entry name" value="Flavin_trans-like"/>
</dbReference>
<dbReference type="GO" id="GO:0004633">
    <property type="term" value="F:phosphopantothenoylcysteine decarboxylase activity"/>
    <property type="evidence" value="ECO:0007669"/>
    <property type="project" value="TreeGrafter"/>
</dbReference>
<dbReference type="AlphaFoldDB" id="A0A914UKT3"/>